<proteinExistence type="predicted"/>
<name>A0A376BZQ5_9FLAO</name>
<sequence>MNLLHCPQEDIYGGVATRIWYAKIDDLGKMIPPSPESNSRTIPITGISLKLKKTLYYIDVYLDKNSFSEKQKGDERKWKDVSELSFILLGMKEEGLSLKSTIANEPLVFFIPDNNGVLWVLGTLKNPAYLSNSEANSGQKYDDDNVISLSFASNSKLHIYAGKIKDIAPKGAFTKGFTKGFRR</sequence>
<evidence type="ECO:0000313" key="2">
    <source>
        <dbReference type="Proteomes" id="UP000255515"/>
    </source>
</evidence>
<dbReference type="Proteomes" id="UP000255515">
    <property type="component" value="Unassembled WGS sequence"/>
</dbReference>
<dbReference type="RefSeq" id="WP_002686448.1">
    <property type="nucleotide sequence ID" value="NZ_UFTJ01000001.1"/>
</dbReference>
<protein>
    <submittedName>
        <fullName evidence="1">Uncharacterized protein</fullName>
    </submittedName>
</protein>
<reference evidence="1 2" key="1">
    <citation type="submission" date="2018-06" db="EMBL/GenBank/DDBJ databases">
        <authorList>
            <consortium name="Pathogen Informatics"/>
            <person name="Doyle S."/>
        </authorList>
    </citation>
    <scope>NUCLEOTIDE SEQUENCE [LARGE SCALE GENOMIC DNA]</scope>
    <source>
        <strain evidence="1 2">NCTC11661</strain>
    </source>
</reference>
<organism evidence="1 2">
    <name type="scientific">Bergeyella zoohelcum</name>
    <dbReference type="NCBI Taxonomy" id="1015"/>
    <lineage>
        <taxon>Bacteria</taxon>
        <taxon>Pseudomonadati</taxon>
        <taxon>Bacteroidota</taxon>
        <taxon>Flavobacteriia</taxon>
        <taxon>Flavobacteriales</taxon>
        <taxon>Weeksellaceae</taxon>
        <taxon>Bergeyella</taxon>
    </lineage>
</organism>
<gene>
    <name evidence="1" type="ORF">NCTC11661_00809</name>
</gene>
<dbReference type="AlphaFoldDB" id="A0A376BZQ5"/>
<evidence type="ECO:0000313" key="1">
    <source>
        <dbReference type="EMBL" id="SSZ47143.1"/>
    </source>
</evidence>
<dbReference type="EMBL" id="UFTJ01000001">
    <property type="protein sequence ID" value="SSZ47143.1"/>
    <property type="molecule type" value="Genomic_DNA"/>
</dbReference>
<accession>A0A376BZQ5</accession>